<protein>
    <submittedName>
        <fullName evidence="2">Helix-turn-helix protein</fullName>
    </submittedName>
</protein>
<dbReference type="PROSITE" id="PS50943">
    <property type="entry name" value="HTH_CROC1"/>
    <property type="match status" value="1"/>
</dbReference>
<dbReference type="EMBL" id="PJMY01000003">
    <property type="protein sequence ID" value="PKV96647.1"/>
    <property type="molecule type" value="Genomic_DNA"/>
</dbReference>
<evidence type="ECO:0000313" key="2">
    <source>
        <dbReference type="EMBL" id="PKV96647.1"/>
    </source>
</evidence>
<sequence>MGKNDLGDFLRARRGGLTPDEIGLPAGPGAGRRVSGLRRSEVAQLAGVSTEYYTRLEQGRARQPSEQVLHALGDALRFDDIERRHLFALAGATAERTDRAEHSSRLRPALRQVLDSMELASAFVSDRNLTVVGGNALWALLFPDVAALPRRERSMARWTLLDPRARLVWRDWERVARDYVHGLRLAAAAQPRNQHIANLIGELMMRSPEFPAWWSEHRVQERSSGLKRLRHPVAGDLELQYEIFASVADPGQSMVVYSAPAGSPSQERLRLLASWGREPAAERDPAES</sequence>
<dbReference type="InterPro" id="IPR041413">
    <property type="entry name" value="MLTR_LBD"/>
</dbReference>
<keyword evidence="3" id="KW-1185">Reference proteome</keyword>
<evidence type="ECO:0000313" key="3">
    <source>
        <dbReference type="Proteomes" id="UP000233750"/>
    </source>
</evidence>
<dbReference type="OrthoDB" id="4790304at2"/>
<dbReference type="PANTHER" id="PTHR35010">
    <property type="entry name" value="BLL4672 PROTEIN-RELATED"/>
    <property type="match status" value="1"/>
</dbReference>
<proteinExistence type="predicted"/>
<organism evidence="2 3">
    <name type="scientific">Amycolatopsis echigonensis</name>
    <dbReference type="NCBI Taxonomy" id="2576905"/>
    <lineage>
        <taxon>Bacteria</taxon>
        <taxon>Bacillati</taxon>
        <taxon>Actinomycetota</taxon>
        <taxon>Actinomycetes</taxon>
        <taxon>Pseudonocardiales</taxon>
        <taxon>Pseudonocardiaceae</taxon>
        <taxon>Amycolatopsis</taxon>
    </lineage>
</organism>
<dbReference type="Gene3D" id="3.30.450.180">
    <property type="match status" value="1"/>
</dbReference>
<dbReference type="Proteomes" id="UP000233750">
    <property type="component" value="Unassembled WGS sequence"/>
</dbReference>
<gene>
    <name evidence="2" type="ORF">ATK30_7600</name>
</gene>
<dbReference type="InterPro" id="IPR010982">
    <property type="entry name" value="Lambda_DNA-bd_dom_sf"/>
</dbReference>
<evidence type="ECO:0000259" key="1">
    <source>
        <dbReference type="PROSITE" id="PS50943"/>
    </source>
</evidence>
<reference evidence="2 3" key="1">
    <citation type="submission" date="2017-12" db="EMBL/GenBank/DDBJ databases">
        <title>Sequencing the genomes of 1000 Actinobacteria strains.</title>
        <authorList>
            <person name="Klenk H.-P."/>
        </authorList>
    </citation>
    <scope>NUCLEOTIDE SEQUENCE [LARGE SCALE GENOMIC DNA]</scope>
    <source>
        <strain evidence="2 3">DSM 45165</strain>
    </source>
</reference>
<dbReference type="SUPFAM" id="SSF47413">
    <property type="entry name" value="lambda repressor-like DNA-binding domains"/>
    <property type="match status" value="1"/>
</dbReference>
<dbReference type="PANTHER" id="PTHR35010:SF2">
    <property type="entry name" value="BLL4672 PROTEIN"/>
    <property type="match status" value="1"/>
</dbReference>
<dbReference type="RefSeq" id="WP_101439481.1">
    <property type="nucleotide sequence ID" value="NZ_PJMY01000003.1"/>
</dbReference>
<comment type="caution">
    <text evidence="2">The sequence shown here is derived from an EMBL/GenBank/DDBJ whole genome shotgun (WGS) entry which is preliminary data.</text>
</comment>
<dbReference type="Gene3D" id="1.10.260.40">
    <property type="entry name" value="lambda repressor-like DNA-binding domains"/>
    <property type="match status" value="1"/>
</dbReference>
<dbReference type="GO" id="GO:0003677">
    <property type="term" value="F:DNA binding"/>
    <property type="evidence" value="ECO:0007669"/>
    <property type="project" value="InterPro"/>
</dbReference>
<dbReference type="Pfam" id="PF13560">
    <property type="entry name" value="HTH_31"/>
    <property type="match status" value="1"/>
</dbReference>
<dbReference type="SMART" id="SM00530">
    <property type="entry name" value="HTH_XRE"/>
    <property type="match status" value="1"/>
</dbReference>
<name>A0A2N3WRY7_9PSEU</name>
<dbReference type="Pfam" id="PF17765">
    <property type="entry name" value="MLTR_LBD"/>
    <property type="match status" value="1"/>
</dbReference>
<dbReference type="AlphaFoldDB" id="A0A2N3WRY7"/>
<accession>A0A2N3WRY7</accession>
<dbReference type="CDD" id="cd00093">
    <property type="entry name" value="HTH_XRE"/>
    <property type="match status" value="1"/>
</dbReference>
<feature type="domain" description="HTH cro/C1-type" evidence="1">
    <location>
        <begin position="36"/>
        <end position="81"/>
    </location>
</feature>
<dbReference type="InterPro" id="IPR001387">
    <property type="entry name" value="Cro/C1-type_HTH"/>
</dbReference>